<dbReference type="InterPro" id="IPR052929">
    <property type="entry name" value="RNase_H-like_EbsB-rel"/>
</dbReference>
<keyword evidence="2" id="KW-1185">Reference proteome</keyword>
<accession>A0A067JLU5</accession>
<dbReference type="SUPFAM" id="SSF53098">
    <property type="entry name" value="Ribonuclease H-like"/>
    <property type="match status" value="1"/>
</dbReference>
<gene>
    <name evidence="1" type="ORF">JCGZ_24451</name>
</gene>
<sequence length="104" mass="11214">MATRSLAAWREVRLHPLVVNVVVVPVHAWQRPPPGWIKINVDASLGGSGGFVGIGAVVRDSHAHFLAARTWGIPDLLDAKSAEAIAIREVLSWIKDKVYCLGGV</sequence>
<evidence type="ECO:0000313" key="2">
    <source>
        <dbReference type="Proteomes" id="UP000027138"/>
    </source>
</evidence>
<evidence type="ECO:0000313" key="1">
    <source>
        <dbReference type="EMBL" id="KDP24857.1"/>
    </source>
</evidence>
<protein>
    <recommendedName>
        <fullName evidence="3">RNase H type-1 domain-containing protein</fullName>
    </recommendedName>
</protein>
<dbReference type="OrthoDB" id="1674010at2759"/>
<evidence type="ECO:0008006" key="3">
    <source>
        <dbReference type="Google" id="ProtNLM"/>
    </source>
</evidence>
<reference evidence="1 2" key="1">
    <citation type="journal article" date="2014" name="PLoS ONE">
        <title>Global Analysis of Gene Expression Profiles in Physic Nut (Jatropha curcas L.) Seedlings Exposed to Salt Stress.</title>
        <authorList>
            <person name="Zhang L."/>
            <person name="Zhang C."/>
            <person name="Wu P."/>
            <person name="Chen Y."/>
            <person name="Li M."/>
            <person name="Jiang H."/>
            <person name="Wu G."/>
        </authorList>
    </citation>
    <scope>NUCLEOTIDE SEQUENCE [LARGE SCALE GENOMIC DNA]</scope>
    <source>
        <strain evidence="2">cv. GZQX0401</strain>
        <tissue evidence="1">Young leaves</tissue>
    </source>
</reference>
<dbReference type="PANTHER" id="PTHR47074:SF11">
    <property type="entry name" value="REVERSE TRANSCRIPTASE-LIKE PROTEIN"/>
    <property type="match status" value="1"/>
</dbReference>
<dbReference type="Proteomes" id="UP000027138">
    <property type="component" value="Unassembled WGS sequence"/>
</dbReference>
<organism evidence="1 2">
    <name type="scientific">Jatropha curcas</name>
    <name type="common">Barbados nut</name>
    <dbReference type="NCBI Taxonomy" id="180498"/>
    <lineage>
        <taxon>Eukaryota</taxon>
        <taxon>Viridiplantae</taxon>
        <taxon>Streptophyta</taxon>
        <taxon>Embryophyta</taxon>
        <taxon>Tracheophyta</taxon>
        <taxon>Spermatophyta</taxon>
        <taxon>Magnoliopsida</taxon>
        <taxon>eudicotyledons</taxon>
        <taxon>Gunneridae</taxon>
        <taxon>Pentapetalae</taxon>
        <taxon>rosids</taxon>
        <taxon>fabids</taxon>
        <taxon>Malpighiales</taxon>
        <taxon>Euphorbiaceae</taxon>
        <taxon>Crotonoideae</taxon>
        <taxon>Jatropheae</taxon>
        <taxon>Jatropha</taxon>
    </lineage>
</organism>
<dbReference type="InterPro" id="IPR012337">
    <property type="entry name" value="RNaseH-like_sf"/>
</dbReference>
<name>A0A067JLU5_JATCU</name>
<proteinExistence type="predicted"/>
<dbReference type="AlphaFoldDB" id="A0A067JLU5"/>
<dbReference type="PANTHER" id="PTHR47074">
    <property type="entry name" value="BNAC02G40300D PROTEIN"/>
    <property type="match status" value="1"/>
</dbReference>
<dbReference type="EMBL" id="KK915045">
    <property type="protein sequence ID" value="KDP24857.1"/>
    <property type="molecule type" value="Genomic_DNA"/>
</dbReference>